<proteinExistence type="predicted"/>
<organism evidence="2">
    <name type="scientific">Absidia glauca</name>
    <name type="common">Pin mould</name>
    <dbReference type="NCBI Taxonomy" id="4829"/>
    <lineage>
        <taxon>Eukaryota</taxon>
        <taxon>Fungi</taxon>
        <taxon>Fungi incertae sedis</taxon>
        <taxon>Mucoromycota</taxon>
        <taxon>Mucoromycotina</taxon>
        <taxon>Mucoromycetes</taxon>
        <taxon>Mucorales</taxon>
        <taxon>Cunninghamellaceae</taxon>
        <taxon>Absidia</taxon>
    </lineage>
</organism>
<gene>
    <name evidence="2" type="primary">ABSGL_04151.1 scaffold 5122</name>
</gene>
<dbReference type="STRING" id="4829.A0A163IZ50"/>
<name>A0A163IZ50_ABSGL</name>
<dbReference type="EMBL" id="LT552246">
    <property type="protein sequence ID" value="SAL98600.1"/>
    <property type="molecule type" value="Genomic_DNA"/>
</dbReference>
<keyword evidence="3" id="KW-1185">Reference proteome</keyword>
<feature type="compositionally biased region" description="Basic and acidic residues" evidence="1">
    <location>
        <begin position="309"/>
        <end position="319"/>
    </location>
</feature>
<dbReference type="InParanoid" id="A0A163IZ50"/>
<dbReference type="Proteomes" id="UP000078561">
    <property type="component" value="Unassembled WGS sequence"/>
</dbReference>
<sequence>MRRTRRETDRLVPGVQGRRKEHTNIGDDRLENGRETSPKTLRMYWQKNVRSRPEVKPPYAAPRDIALSPDQWSVFWSLTIPHRVRNFWWRLLLHKLPTRMPLEGRPLASSSRPRWKNTLTSGDMEHGVQVEAEQGDYGRLRCEQNNVVLCLTAEQKLTTPSGNINSTFGGVSNWNVAYGSMLHGFFKISSIKDFGSSVNSFADHIKKQLERKNVKARMMGYFKKYLDSYLLEAAKEKAAVEIVSASYHLQGELADDTASDILNLVRKQPSSSTAAVPPSTSYAATSPTPAQQPQQQQEQEQQPSASTGENKRCLPRDDE</sequence>
<evidence type="ECO:0008006" key="4">
    <source>
        <dbReference type="Google" id="ProtNLM"/>
    </source>
</evidence>
<feature type="compositionally biased region" description="Basic and acidic residues" evidence="1">
    <location>
        <begin position="22"/>
        <end position="37"/>
    </location>
</feature>
<feature type="compositionally biased region" description="Low complexity" evidence="1">
    <location>
        <begin position="269"/>
        <end position="307"/>
    </location>
</feature>
<reference evidence="2" key="1">
    <citation type="submission" date="2016-04" db="EMBL/GenBank/DDBJ databases">
        <authorList>
            <person name="Evans L.H."/>
            <person name="Alamgir A."/>
            <person name="Owens N."/>
            <person name="Weber N.D."/>
            <person name="Virtaneva K."/>
            <person name="Barbian K."/>
            <person name="Babar A."/>
            <person name="Rosenke K."/>
        </authorList>
    </citation>
    <scope>NUCLEOTIDE SEQUENCE [LARGE SCALE GENOMIC DNA]</scope>
    <source>
        <strain evidence="2">CBS 101.48</strain>
    </source>
</reference>
<evidence type="ECO:0000313" key="2">
    <source>
        <dbReference type="EMBL" id="SAL98600.1"/>
    </source>
</evidence>
<dbReference type="AlphaFoldDB" id="A0A163IZ50"/>
<feature type="compositionally biased region" description="Basic and acidic residues" evidence="1">
    <location>
        <begin position="1"/>
        <end position="10"/>
    </location>
</feature>
<protein>
    <recommendedName>
        <fullName evidence="4">Reverse transcriptase zinc-binding domain-containing protein</fullName>
    </recommendedName>
</protein>
<feature type="region of interest" description="Disordered" evidence="1">
    <location>
        <begin position="1"/>
        <end position="38"/>
    </location>
</feature>
<feature type="region of interest" description="Disordered" evidence="1">
    <location>
        <begin position="268"/>
        <end position="319"/>
    </location>
</feature>
<evidence type="ECO:0000313" key="3">
    <source>
        <dbReference type="Proteomes" id="UP000078561"/>
    </source>
</evidence>
<evidence type="ECO:0000256" key="1">
    <source>
        <dbReference type="SAM" id="MobiDB-lite"/>
    </source>
</evidence>
<accession>A0A163IZ50</accession>